<evidence type="ECO:0000313" key="1">
    <source>
        <dbReference type="EMBL" id="EMS32029.1"/>
    </source>
</evidence>
<comment type="caution">
    <text evidence="1">The sequence shown here is derived from an EMBL/GenBank/DDBJ whole genome shotgun (WGS) entry which is preliminary data.</text>
</comment>
<keyword evidence="2" id="KW-1185">Reference proteome</keyword>
<dbReference type="Proteomes" id="UP000010953">
    <property type="component" value="Unassembled WGS sequence"/>
</dbReference>
<proteinExistence type="predicted"/>
<evidence type="ECO:0000313" key="2">
    <source>
        <dbReference type="Proteomes" id="UP000010953"/>
    </source>
</evidence>
<organism evidence="1 2">
    <name type="scientific">Mariniradius saccharolyticus AK6</name>
    <dbReference type="NCBI Taxonomy" id="1239962"/>
    <lineage>
        <taxon>Bacteria</taxon>
        <taxon>Pseudomonadati</taxon>
        <taxon>Bacteroidota</taxon>
        <taxon>Cytophagia</taxon>
        <taxon>Cytophagales</taxon>
        <taxon>Cyclobacteriaceae</taxon>
        <taxon>Mariniradius</taxon>
    </lineage>
</organism>
<dbReference type="AlphaFoldDB" id="M7XAV0"/>
<dbReference type="InParanoid" id="M7XAV0"/>
<protein>
    <submittedName>
        <fullName evidence="1">Uncharacterized protein</fullName>
    </submittedName>
</protein>
<sequence length="37" mass="4429">MNIYFSSFNVWAENRQQQKPGFGILQHMQSTSKFHKI</sequence>
<dbReference type="EMBL" id="AMZY02000015">
    <property type="protein sequence ID" value="EMS32029.1"/>
    <property type="molecule type" value="Genomic_DNA"/>
</dbReference>
<gene>
    <name evidence="1" type="ORF">C943_01594</name>
</gene>
<name>M7XAV0_9BACT</name>
<accession>M7XAV0</accession>
<reference evidence="1" key="1">
    <citation type="submission" date="2013-01" db="EMBL/GenBank/DDBJ databases">
        <title>Genome assembly of Mariniradius saccharolyticus AK6.</title>
        <authorList>
            <person name="Vaidya B."/>
            <person name="Khatri I."/>
            <person name="Tanuku N.R.S."/>
            <person name="Subramanian S."/>
            <person name="Pinnaka A."/>
        </authorList>
    </citation>
    <scope>NUCLEOTIDE SEQUENCE [LARGE SCALE GENOMIC DNA]</scope>
    <source>
        <strain evidence="1">AK6</strain>
    </source>
</reference>